<keyword evidence="3" id="KW-0479">Metal-binding</keyword>
<dbReference type="GO" id="GO:0051536">
    <property type="term" value="F:iron-sulfur cluster binding"/>
    <property type="evidence" value="ECO:0007669"/>
    <property type="project" value="UniProtKB-KW"/>
</dbReference>
<reference evidence="7" key="1">
    <citation type="journal article" date="2014" name="Front. Microbiol.">
        <title>High frequency of phylogenetically diverse reductive dehalogenase-homologous genes in deep subseafloor sedimentary metagenomes.</title>
        <authorList>
            <person name="Kawai M."/>
            <person name="Futagami T."/>
            <person name="Toyoda A."/>
            <person name="Takaki Y."/>
            <person name="Nishi S."/>
            <person name="Hori S."/>
            <person name="Arai W."/>
            <person name="Tsubouchi T."/>
            <person name="Morono Y."/>
            <person name="Uchiyama I."/>
            <person name="Ito T."/>
            <person name="Fujiyama A."/>
            <person name="Inagaki F."/>
            <person name="Takami H."/>
        </authorList>
    </citation>
    <scope>NUCLEOTIDE SEQUENCE</scope>
    <source>
        <strain evidence="7">Expedition CK06-06</strain>
    </source>
</reference>
<dbReference type="InterPro" id="IPR036724">
    <property type="entry name" value="Cobalamin-bd_sf"/>
</dbReference>
<keyword evidence="4" id="KW-0408">Iron</keyword>
<feature type="non-terminal residue" evidence="7">
    <location>
        <position position="196"/>
    </location>
</feature>
<dbReference type="EMBL" id="BARW01018496">
    <property type="protein sequence ID" value="GAI99652.1"/>
    <property type="molecule type" value="Genomic_DNA"/>
</dbReference>
<dbReference type="InterPro" id="IPR051198">
    <property type="entry name" value="BchE-like"/>
</dbReference>
<keyword evidence="2" id="KW-0949">S-adenosyl-L-methionine</keyword>
<evidence type="ECO:0000259" key="6">
    <source>
        <dbReference type="PROSITE" id="PS51332"/>
    </source>
</evidence>
<evidence type="ECO:0000256" key="3">
    <source>
        <dbReference type="ARBA" id="ARBA00022723"/>
    </source>
</evidence>
<dbReference type="InterPro" id="IPR006158">
    <property type="entry name" value="Cobalamin-bd"/>
</dbReference>
<dbReference type="Gene3D" id="3.40.50.280">
    <property type="entry name" value="Cobalamin-binding domain"/>
    <property type="match status" value="1"/>
</dbReference>
<evidence type="ECO:0000256" key="5">
    <source>
        <dbReference type="ARBA" id="ARBA00023014"/>
    </source>
</evidence>
<dbReference type="AlphaFoldDB" id="X1T2V7"/>
<name>X1T2V7_9ZZZZ</name>
<comment type="caution">
    <text evidence="7">The sequence shown here is derived from an EMBL/GenBank/DDBJ whole genome shotgun (WGS) entry which is preliminary data.</text>
</comment>
<feature type="domain" description="B12-binding" evidence="6">
    <location>
        <begin position="1"/>
        <end position="137"/>
    </location>
</feature>
<gene>
    <name evidence="7" type="ORF">S12H4_31657</name>
</gene>
<protein>
    <recommendedName>
        <fullName evidence="6">B12-binding domain-containing protein</fullName>
    </recommendedName>
</protein>
<dbReference type="GO" id="GO:0046872">
    <property type="term" value="F:metal ion binding"/>
    <property type="evidence" value="ECO:0007669"/>
    <property type="project" value="UniProtKB-KW"/>
</dbReference>
<dbReference type="Pfam" id="PF02310">
    <property type="entry name" value="B12-binding"/>
    <property type="match status" value="1"/>
</dbReference>
<dbReference type="SUPFAM" id="SSF52242">
    <property type="entry name" value="Cobalamin (vitamin B12)-binding domain"/>
    <property type="match status" value="1"/>
</dbReference>
<organism evidence="7">
    <name type="scientific">marine sediment metagenome</name>
    <dbReference type="NCBI Taxonomy" id="412755"/>
    <lineage>
        <taxon>unclassified sequences</taxon>
        <taxon>metagenomes</taxon>
        <taxon>ecological metagenomes</taxon>
    </lineage>
</organism>
<proteinExistence type="predicted"/>
<evidence type="ECO:0000256" key="1">
    <source>
        <dbReference type="ARBA" id="ARBA00001966"/>
    </source>
</evidence>
<dbReference type="GO" id="GO:0031419">
    <property type="term" value="F:cobalamin binding"/>
    <property type="evidence" value="ECO:0007669"/>
    <property type="project" value="InterPro"/>
</dbReference>
<comment type="cofactor">
    <cofactor evidence="1">
        <name>[4Fe-4S] cluster</name>
        <dbReference type="ChEBI" id="CHEBI:49883"/>
    </cofactor>
</comment>
<evidence type="ECO:0000256" key="2">
    <source>
        <dbReference type="ARBA" id="ARBA00022691"/>
    </source>
</evidence>
<keyword evidence="5" id="KW-0411">Iron-sulfur</keyword>
<dbReference type="PANTHER" id="PTHR43409:SF7">
    <property type="entry name" value="BLL1977 PROTEIN"/>
    <property type="match status" value="1"/>
</dbReference>
<dbReference type="PROSITE" id="PS51332">
    <property type="entry name" value="B12_BINDING"/>
    <property type="match status" value="1"/>
</dbReference>
<evidence type="ECO:0000313" key="7">
    <source>
        <dbReference type="EMBL" id="GAI99652.1"/>
    </source>
</evidence>
<evidence type="ECO:0000256" key="4">
    <source>
        <dbReference type="ARBA" id="ARBA00023004"/>
    </source>
</evidence>
<dbReference type="CDD" id="cd02068">
    <property type="entry name" value="radical_SAM_B12_BD"/>
    <property type="match status" value="1"/>
</dbReference>
<accession>X1T2V7</accession>
<sequence length="196" mass="22068">MKVLLVNPAKADGPHLKYVTFPNGLLYIAAVLEKNGHRVQIYDGNVDKRRPDDFTSFEPDIIGFSVVTGPNIADAVELSRKFKELLPETPIVWGGVHPSVLPEQTIGEDFIDYVIIGAGEYSLLELVNHLKTGKPGLYEIKGLVYKEGQKTIKNEPRPFIKNLDELPDPAWHLIDTDKYWESTLNTSRGCPFRCTY</sequence>
<dbReference type="PANTHER" id="PTHR43409">
    <property type="entry name" value="ANAEROBIC MAGNESIUM-PROTOPORPHYRIN IX MONOMETHYL ESTER CYCLASE-RELATED"/>
    <property type="match status" value="1"/>
</dbReference>